<dbReference type="EMBL" id="JACHXN010000028">
    <property type="protein sequence ID" value="MBB3149165.1"/>
    <property type="molecule type" value="Genomic_DNA"/>
</dbReference>
<gene>
    <name evidence="5" type="ORF">FHS21_005617</name>
</gene>
<accession>A0A839UGU1</accession>
<dbReference type="InterPro" id="IPR002818">
    <property type="entry name" value="DJ-1/PfpI"/>
</dbReference>
<dbReference type="PROSITE" id="PS00041">
    <property type="entry name" value="HTH_ARAC_FAMILY_1"/>
    <property type="match status" value="1"/>
</dbReference>
<sequence>MNAGIKRTAGHTMRQGPDERQFRTIGLYIAPQFSMISLMCTIEPLRVANEILGKPLFKWELISKDVGRVQAVNGLDLMAHRAISDDDSFDAVAVCASYDLPNACDPRVLAWLRRMARRGVRTGAIDTGSYLLAKAGLLNGYRCTIHWQNLESFRAEFPEIQATSNLYEIDRNRFSCSGATAALDMMLHLIALEHGTDLTMQVSEQLIYARLRQEHNSQRSAVAHRLQINDAKLCVALSAMEQQIESPLIIADVARLAGVTVRQLERLFGENLGCSPARYYADLRLNRARTLLHQTSLPVIDVAAVCGFPSYAHFSRSYRRLFGHPPTAERRRGHLEGRA</sequence>
<dbReference type="Proteomes" id="UP000554520">
    <property type="component" value="Unassembled WGS sequence"/>
</dbReference>
<keyword evidence="2" id="KW-0238">DNA-binding</keyword>
<dbReference type="SUPFAM" id="SSF46689">
    <property type="entry name" value="Homeodomain-like"/>
    <property type="match status" value="2"/>
</dbReference>
<proteinExistence type="predicted"/>
<organism evidence="5 6">
    <name type="scientific">Phyllobacterium trifolii</name>
    <dbReference type="NCBI Taxonomy" id="300193"/>
    <lineage>
        <taxon>Bacteria</taxon>
        <taxon>Pseudomonadati</taxon>
        <taxon>Pseudomonadota</taxon>
        <taxon>Alphaproteobacteria</taxon>
        <taxon>Hyphomicrobiales</taxon>
        <taxon>Phyllobacteriaceae</taxon>
        <taxon>Phyllobacterium</taxon>
    </lineage>
</organism>
<keyword evidence="3" id="KW-0804">Transcription</keyword>
<evidence type="ECO:0000256" key="3">
    <source>
        <dbReference type="ARBA" id="ARBA00023163"/>
    </source>
</evidence>
<evidence type="ECO:0000313" key="5">
    <source>
        <dbReference type="EMBL" id="MBB3149165.1"/>
    </source>
</evidence>
<evidence type="ECO:0000313" key="6">
    <source>
        <dbReference type="Proteomes" id="UP000554520"/>
    </source>
</evidence>
<dbReference type="GO" id="GO:0003700">
    <property type="term" value="F:DNA-binding transcription factor activity"/>
    <property type="evidence" value="ECO:0007669"/>
    <property type="project" value="InterPro"/>
</dbReference>
<dbReference type="CDD" id="cd03136">
    <property type="entry name" value="GATase1_AraC_ArgR_like"/>
    <property type="match status" value="1"/>
</dbReference>
<dbReference type="AlphaFoldDB" id="A0A839UGU1"/>
<dbReference type="InterPro" id="IPR052158">
    <property type="entry name" value="INH-QAR"/>
</dbReference>
<dbReference type="PANTHER" id="PTHR43130:SF3">
    <property type="entry name" value="HTH-TYPE TRANSCRIPTIONAL REGULATOR RV1931C"/>
    <property type="match status" value="1"/>
</dbReference>
<dbReference type="SUPFAM" id="SSF52317">
    <property type="entry name" value="Class I glutamine amidotransferase-like"/>
    <property type="match status" value="1"/>
</dbReference>
<dbReference type="PANTHER" id="PTHR43130">
    <property type="entry name" value="ARAC-FAMILY TRANSCRIPTIONAL REGULATOR"/>
    <property type="match status" value="1"/>
</dbReference>
<dbReference type="InterPro" id="IPR029062">
    <property type="entry name" value="Class_I_gatase-like"/>
</dbReference>
<dbReference type="Pfam" id="PF01965">
    <property type="entry name" value="DJ-1_PfpI"/>
    <property type="match status" value="1"/>
</dbReference>
<keyword evidence="6" id="KW-1185">Reference proteome</keyword>
<dbReference type="PROSITE" id="PS01124">
    <property type="entry name" value="HTH_ARAC_FAMILY_2"/>
    <property type="match status" value="1"/>
</dbReference>
<feature type="domain" description="HTH araC/xylS-type" evidence="4">
    <location>
        <begin position="234"/>
        <end position="332"/>
    </location>
</feature>
<evidence type="ECO:0000259" key="4">
    <source>
        <dbReference type="PROSITE" id="PS01124"/>
    </source>
</evidence>
<dbReference type="InterPro" id="IPR018060">
    <property type="entry name" value="HTH_AraC"/>
</dbReference>
<comment type="caution">
    <text evidence="5">The sequence shown here is derived from an EMBL/GenBank/DDBJ whole genome shotgun (WGS) entry which is preliminary data.</text>
</comment>
<dbReference type="Gene3D" id="1.10.10.60">
    <property type="entry name" value="Homeodomain-like"/>
    <property type="match status" value="2"/>
</dbReference>
<dbReference type="Gene3D" id="3.40.50.880">
    <property type="match status" value="1"/>
</dbReference>
<keyword evidence="1" id="KW-0805">Transcription regulation</keyword>
<dbReference type="Pfam" id="PF12833">
    <property type="entry name" value="HTH_18"/>
    <property type="match status" value="1"/>
</dbReference>
<evidence type="ECO:0000256" key="1">
    <source>
        <dbReference type="ARBA" id="ARBA00023015"/>
    </source>
</evidence>
<dbReference type="RefSeq" id="WP_183664880.1">
    <property type="nucleotide sequence ID" value="NZ_JACHXN010000028.1"/>
</dbReference>
<protein>
    <submittedName>
        <fullName evidence="5">Transcriptional regulator GlxA family with amidase domain</fullName>
    </submittedName>
</protein>
<reference evidence="5 6" key="1">
    <citation type="submission" date="2020-08" db="EMBL/GenBank/DDBJ databases">
        <title>Genomic Encyclopedia of Type Strains, Phase III (KMG-III): the genomes of soil and plant-associated and newly described type strains.</title>
        <authorList>
            <person name="Whitman W."/>
        </authorList>
    </citation>
    <scope>NUCLEOTIDE SEQUENCE [LARGE SCALE GENOMIC DNA]</scope>
    <source>
        <strain evidence="5 6">CECT 7015</strain>
    </source>
</reference>
<dbReference type="InterPro" id="IPR018062">
    <property type="entry name" value="HTH_AraC-typ_CS"/>
</dbReference>
<evidence type="ECO:0000256" key="2">
    <source>
        <dbReference type="ARBA" id="ARBA00023125"/>
    </source>
</evidence>
<dbReference type="InterPro" id="IPR009057">
    <property type="entry name" value="Homeodomain-like_sf"/>
</dbReference>
<name>A0A839UGU1_9HYPH</name>
<dbReference type="SMART" id="SM00342">
    <property type="entry name" value="HTH_ARAC"/>
    <property type="match status" value="1"/>
</dbReference>
<dbReference type="GO" id="GO:0043565">
    <property type="term" value="F:sequence-specific DNA binding"/>
    <property type="evidence" value="ECO:0007669"/>
    <property type="project" value="InterPro"/>
</dbReference>